<accession>A0AAD4NSC4</accession>
<dbReference type="InterPro" id="IPR006600">
    <property type="entry name" value="HTH_CenpB_DNA-bd_dom"/>
</dbReference>
<sequence length="183" mass="21225">MNPIQEAIAEIESRDPGEQFSYQQIAKKYGVNRVTLMRRHKHETEDYGVRNQSLHPEREAELVRYIETLTKRRLPPTRTMIQQFASQLAGKPVSESWVNRYLRRHPNHLISRSGKAMAKERTKADLGAKYSLSVQRARDRQASQQQQAELEKLQKAKQAKIKKAARNCNLQLKAAKHIKQEKG</sequence>
<evidence type="ECO:0000256" key="1">
    <source>
        <dbReference type="ARBA" id="ARBA00023125"/>
    </source>
</evidence>
<proteinExistence type="predicted"/>
<dbReference type="EMBL" id="JAANER010000003">
    <property type="protein sequence ID" value="KAG9192729.1"/>
    <property type="molecule type" value="Genomic_DNA"/>
</dbReference>
<comment type="caution">
    <text evidence="4">The sequence shown here is derived from an EMBL/GenBank/DDBJ whole genome shotgun (WGS) entry which is preliminary data.</text>
</comment>
<dbReference type="InterPro" id="IPR009057">
    <property type="entry name" value="Homeodomain-like_sf"/>
</dbReference>
<evidence type="ECO:0000313" key="4">
    <source>
        <dbReference type="EMBL" id="KAG9192729.1"/>
    </source>
</evidence>
<dbReference type="SUPFAM" id="SSF46689">
    <property type="entry name" value="Homeodomain-like"/>
    <property type="match status" value="1"/>
</dbReference>
<organism evidence="4 5">
    <name type="scientific">Alternaria panax</name>
    <dbReference type="NCBI Taxonomy" id="48097"/>
    <lineage>
        <taxon>Eukaryota</taxon>
        <taxon>Fungi</taxon>
        <taxon>Dikarya</taxon>
        <taxon>Ascomycota</taxon>
        <taxon>Pezizomycotina</taxon>
        <taxon>Dothideomycetes</taxon>
        <taxon>Pleosporomycetidae</taxon>
        <taxon>Pleosporales</taxon>
        <taxon>Pleosporineae</taxon>
        <taxon>Pleosporaceae</taxon>
        <taxon>Alternaria</taxon>
        <taxon>Alternaria sect. Panax</taxon>
    </lineage>
</organism>
<dbReference type="AlphaFoldDB" id="A0AAD4NSC4"/>
<keyword evidence="5" id="KW-1185">Reference proteome</keyword>
<evidence type="ECO:0000259" key="3">
    <source>
        <dbReference type="PROSITE" id="PS51253"/>
    </source>
</evidence>
<keyword evidence="2" id="KW-0175">Coiled coil</keyword>
<dbReference type="SMART" id="SM00674">
    <property type="entry name" value="CENPB"/>
    <property type="match status" value="1"/>
</dbReference>
<dbReference type="Pfam" id="PF03221">
    <property type="entry name" value="HTH_Tnp_Tc5"/>
    <property type="match status" value="1"/>
</dbReference>
<evidence type="ECO:0000313" key="5">
    <source>
        <dbReference type="Proteomes" id="UP001199106"/>
    </source>
</evidence>
<keyword evidence="1" id="KW-0238">DNA-binding</keyword>
<dbReference type="PROSITE" id="PS51253">
    <property type="entry name" value="HTH_CENPB"/>
    <property type="match status" value="1"/>
</dbReference>
<reference evidence="4" key="1">
    <citation type="submission" date="2021-07" db="EMBL/GenBank/DDBJ databases">
        <title>Genome Resource of American Ginseng Black Spot Pathogen Alternaria panax.</title>
        <authorList>
            <person name="Qiu C."/>
            <person name="Wang W."/>
            <person name="Liu Z."/>
        </authorList>
    </citation>
    <scope>NUCLEOTIDE SEQUENCE</scope>
    <source>
        <strain evidence="4">BNCC115425</strain>
    </source>
</reference>
<gene>
    <name evidence="4" type="ORF">G6011_11463</name>
</gene>
<dbReference type="Proteomes" id="UP001199106">
    <property type="component" value="Unassembled WGS sequence"/>
</dbReference>
<evidence type="ECO:0000256" key="2">
    <source>
        <dbReference type="SAM" id="Coils"/>
    </source>
</evidence>
<dbReference type="GO" id="GO:0003677">
    <property type="term" value="F:DNA binding"/>
    <property type="evidence" value="ECO:0007669"/>
    <property type="project" value="UniProtKB-KW"/>
</dbReference>
<name>A0AAD4NSC4_9PLEO</name>
<feature type="coiled-coil region" evidence="2">
    <location>
        <begin position="136"/>
        <end position="167"/>
    </location>
</feature>
<protein>
    <recommendedName>
        <fullName evidence="3">HTH CENPB-type domain-containing protein</fullName>
    </recommendedName>
</protein>
<feature type="domain" description="HTH CENPB-type" evidence="3">
    <location>
        <begin position="46"/>
        <end position="111"/>
    </location>
</feature>